<sequence length="1759" mass="185231">MGLSLRAFGALPGRARRLGIATLFGLIALVLALPLVARAADPVASDAATAQALADLGREAEGLKANVLYVVENDGQRAQAKAAEARGKAERGEWDGAVDAWEQALRAGLKQADRWLILADFYDKAEGAEPRAVAAAFLAIAEAAGGEARALAQTRTAELLMAAERDDVALALFRRAQASHPTPRAANGIAALGGTGLAIRRTLVEADRDLPRLCLDLTAAPAAIDLAPYVKIEPAVPVAVSATGKRLCIDGLPHGQTVGVTLREGLPTLTGATLARSLTLEARIANRAPRVAFAGNAYILPARGARDVAVRTVNVDQLWLTLLRVNDRGLAGLLRDHDLNSMVSGGDLRDIAEDSGEKIWEGKLDIDAALNRETATAIPLATILPDPRPGLYLLAAEDRLRGSTPWWNQPSQWLLVTDIGLQSAVGLDGLSVFARSLSSGRALVGASVTLVARNNAEVASAVTDRNGMVRFQPAQLSGRDGKTPTWVMVYGPAGDFAYLDVTGPAFDLSDRGVGGREAPGPLDAFLYTERGIYRPGETVHLAGLLRDSGARGLSGLPLTVKILRPDGVQVDRQVLSDQGVGAYGADIPLLKEARSGRWEITAHVDPAAPPIGRVSFVVEDFVPQTMEVTLKTTATALDLTTGEPSAATASVAVQADYFYGAPVASQPVTSEVVLSADPEPFAAFKGFTFGLAQEEVEPRRFDLEPTLTNAKGAATLAVALDGAPDTSHPLRALVRTSVIDAGGRGAARTLVLPVRHQPMAVGIKARFEGDSLAEGATPAFDLAAVNPAGAPVGQRPLDWVLYEEVSRYTWYENGGAWNYRRTVSDEVRASGRVMTAANGLAEVAVPVGFGAFRLEVSDGGGSLAASSQRFRAGWWVAGSDSRDTPDTLKVTREAEAYRPGERARLRLEAPFAGHALVSVVTDRLLDVLDVPLPEGGLTVELPVTEAWGVGAYVVVTAFRPGENAGLRGPGRAMGVAWVPVDMTRRTLSVALEAPQTVLPRQRLEVPVQVAGGQGPVFLTLAAVDEGILQLTDFQSPDPVAYYYGKRSLGLAYRDAYGRLLEGTNARPGRLREGGDASGRHLMGLPRSSVETVSLFSGIVAVGKDGRALVPVDIPDFTGRLRLMAVAFSGAGVGHGEAAVTVRDPMVAMATLPRFLAPGDRSFLSVSLDNIDGPAGVWTLAAVGEGALSVPEGPRAVDLAKGGRDLVRLAVEGLNPGPGTLRLAITAPTGERREKTWSFDVRPGAPRMTLAHRLDLGGHGRARLDGGLLEGFFRQGVEGTLTLSSVPNLDPIGNASALRAYPYGCLEQTVSRAWVALYGHDLDTPALWKGWSGKDVLATEIARVIALQRPDGGFALWSSSGGLDPWLSAYALEFLLRAREEKAAVPDFVVERGLAYLDDAIADGDFSDAGLPAAAYAHYVLARAGAMDLGRLRYFADTYLARMPTPLARVQTAAALSLLGDGPRAVAALKQGLGDRARLVSDRDDWDYGSALRDRAATLALGIETGLLGDDALATADTLADTLARTPHPSTQERGWLVLAARALARQQGSVAATVDGVGVDSGRTTVTLPLSIQDLGEGVDIVNGGDRALRVVASLDGQPEAPPPAASEGLTIDRRFLTLAGEAVDPTKVRQNDLLVALITGSATDPKVIARERGNRLLVVDLLPAGVEIENPRIGAGAPGSEGLSWLPELTDTTHVEARDDRYVASVDIDAKTPTFTLAYVVRAVSPGSFVVPGAAVEDMDRPALRANQGAGRLSIAAR</sequence>
<dbReference type="Pfam" id="PF17973">
    <property type="entry name" value="bMG10"/>
    <property type="match status" value="1"/>
</dbReference>
<evidence type="ECO:0000313" key="6">
    <source>
        <dbReference type="Proteomes" id="UP000001929"/>
    </source>
</evidence>
<dbReference type="SMART" id="SM01360">
    <property type="entry name" value="A2M"/>
    <property type="match status" value="1"/>
</dbReference>
<evidence type="ECO:0000313" key="5">
    <source>
        <dbReference type="EMBL" id="ABC20909.1"/>
    </source>
</evidence>
<dbReference type="Pfam" id="PF11974">
    <property type="entry name" value="bMG3"/>
    <property type="match status" value="1"/>
</dbReference>
<protein>
    <submittedName>
        <fullName evidence="5">Alpha-2-macroglobulin-like protein</fullName>
    </submittedName>
</protein>
<dbReference type="eggNOG" id="COG2373">
    <property type="taxonomic scope" value="Bacteria"/>
</dbReference>
<dbReference type="Gene3D" id="1.50.10.20">
    <property type="match status" value="1"/>
</dbReference>
<dbReference type="PhylomeDB" id="Q2RY86"/>
<dbReference type="InterPro" id="IPR041203">
    <property type="entry name" value="Bact_A2M_MG5"/>
</dbReference>
<dbReference type="PANTHER" id="PTHR40094">
    <property type="entry name" value="ALPHA-2-MACROGLOBULIN HOMOLOG"/>
    <property type="match status" value="1"/>
</dbReference>
<keyword evidence="2" id="KW-0732">Signal</keyword>
<dbReference type="InterPro" id="IPR051802">
    <property type="entry name" value="YfhM-like"/>
</dbReference>
<evidence type="ECO:0000259" key="3">
    <source>
        <dbReference type="SMART" id="SM01359"/>
    </source>
</evidence>
<dbReference type="PANTHER" id="PTHR40094:SF1">
    <property type="entry name" value="UBIQUITIN DOMAIN-CONTAINING PROTEIN"/>
    <property type="match status" value="1"/>
</dbReference>
<dbReference type="Proteomes" id="UP000001929">
    <property type="component" value="Chromosome"/>
</dbReference>
<dbReference type="EMBL" id="CP000230">
    <property type="protein sequence ID" value="ABC20909.1"/>
    <property type="molecule type" value="Genomic_DNA"/>
</dbReference>
<evidence type="ECO:0000256" key="1">
    <source>
        <dbReference type="ARBA" id="ARBA00010556"/>
    </source>
</evidence>
<name>Q2RY86_RHORT</name>
<dbReference type="SUPFAM" id="SSF48239">
    <property type="entry name" value="Terpenoid cyclases/Protein prenyltransferases"/>
    <property type="match status" value="1"/>
</dbReference>
<dbReference type="InterPro" id="IPR026284">
    <property type="entry name" value="A2MG_proteobact"/>
</dbReference>
<accession>Q2RY86</accession>
<gene>
    <name evidence="5" type="ordered locus">Rru_A0104</name>
</gene>
<dbReference type="PATRIC" id="fig|269796.9.peg.158"/>
<dbReference type="SMART" id="SM01359">
    <property type="entry name" value="A2M_N_2"/>
    <property type="match status" value="1"/>
</dbReference>
<dbReference type="PIRSF" id="PIRSF038980">
    <property type="entry name" value="A2M_bac"/>
    <property type="match status" value="1"/>
</dbReference>
<feature type="domain" description="Alpha-2-macroglobulin" evidence="4">
    <location>
        <begin position="1093"/>
        <end position="1181"/>
    </location>
</feature>
<dbReference type="KEGG" id="rru:Rru_A0104"/>
<evidence type="ECO:0000256" key="2">
    <source>
        <dbReference type="ARBA" id="ARBA00022729"/>
    </source>
</evidence>
<dbReference type="Pfam" id="PF17972">
    <property type="entry name" value="bMG5"/>
    <property type="match status" value="1"/>
</dbReference>
<feature type="domain" description="Alpha-2-macroglobulin bait region" evidence="3">
    <location>
        <begin position="888"/>
        <end position="1030"/>
    </location>
</feature>
<dbReference type="InterPro" id="IPR049120">
    <property type="entry name" value="A2M_bMG2"/>
</dbReference>
<dbReference type="SMART" id="SM01419">
    <property type="entry name" value="Thiol-ester_cl"/>
    <property type="match status" value="1"/>
</dbReference>
<dbReference type="InterPro" id="IPR011625">
    <property type="entry name" value="A2M_N_BRD"/>
</dbReference>
<dbReference type="Pfam" id="PF07703">
    <property type="entry name" value="A2M_BRD"/>
    <property type="match status" value="1"/>
</dbReference>
<dbReference type="GO" id="GO:0004866">
    <property type="term" value="F:endopeptidase inhibitor activity"/>
    <property type="evidence" value="ECO:0007669"/>
    <property type="project" value="InterPro"/>
</dbReference>
<proteinExistence type="inferred from homology"/>
<dbReference type="CDD" id="cd02891">
    <property type="entry name" value="A2M_like"/>
    <property type="match status" value="1"/>
</dbReference>
<comment type="similarity">
    <text evidence="1">Belongs to the protease inhibitor I39 (alpha-2-macroglobulin) family. Bacterial alpha-2-macroglobulin subfamily.</text>
</comment>
<reference evidence="5 6" key="1">
    <citation type="journal article" date="2011" name="Stand. Genomic Sci.">
        <title>Complete genome sequence of Rhodospirillum rubrum type strain (S1).</title>
        <authorList>
            <person name="Munk A.C."/>
            <person name="Copeland A."/>
            <person name="Lucas S."/>
            <person name="Lapidus A."/>
            <person name="Del Rio T.G."/>
            <person name="Barry K."/>
            <person name="Detter J.C."/>
            <person name="Hammon N."/>
            <person name="Israni S."/>
            <person name="Pitluck S."/>
            <person name="Brettin T."/>
            <person name="Bruce D."/>
            <person name="Han C."/>
            <person name="Tapia R."/>
            <person name="Gilna P."/>
            <person name="Schmutz J."/>
            <person name="Larimer F."/>
            <person name="Land M."/>
            <person name="Kyrpides N.C."/>
            <person name="Mavromatis K."/>
            <person name="Richardson P."/>
            <person name="Rohde M."/>
            <person name="Goker M."/>
            <person name="Klenk H.P."/>
            <person name="Zhang Y."/>
            <person name="Roberts G.P."/>
            <person name="Reslewic S."/>
            <person name="Schwartz D.C."/>
        </authorList>
    </citation>
    <scope>NUCLEOTIDE SEQUENCE [LARGE SCALE GENOMIC DNA]</scope>
    <source>
        <strain evidence="6">ATCC 11170 / ATH 1.1.1 / DSM 467 / LMG 4362 / NCIMB 8255 / S1</strain>
    </source>
</reference>
<dbReference type="Pfam" id="PF17962">
    <property type="entry name" value="bMG6"/>
    <property type="match status" value="1"/>
</dbReference>
<evidence type="ECO:0000259" key="4">
    <source>
        <dbReference type="SMART" id="SM01360"/>
    </source>
</evidence>
<keyword evidence="6" id="KW-1185">Reference proteome</keyword>
<dbReference type="InterPro" id="IPR008930">
    <property type="entry name" value="Terpenoid_cyclase/PrenylTrfase"/>
</dbReference>
<dbReference type="InterPro" id="IPR047565">
    <property type="entry name" value="Alpha-macroglob_thiol-ester_cl"/>
</dbReference>
<dbReference type="Gene3D" id="2.60.40.1930">
    <property type="match status" value="1"/>
</dbReference>
<dbReference type="InterPro" id="IPR001599">
    <property type="entry name" value="Macroglobln_a2"/>
</dbReference>
<dbReference type="Pfam" id="PF01835">
    <property type="entry name" value="MG2"/>
    <property type="match status" value="1"/>
</dbReference>
<dbReference type="InterPro" id="IPR002890">
    <property type="entry name" value="MG2"/>
</dbReference>
<dbReference type="EnsemblBacteria" id="ABC20909">
    <property type="protein sequence ID" value="ABC20909"/>
    <property type="gene ID" value="Rru_A0104"/>
</dbReference>
<organism evidence="5 6">
    <name type="scientific">Rhodospirillum rubrum (strain ATCC 11170 / ATH 1.1.1 / DSM 467 / LMG 4362 / NCIMB 8255 / S1)</name>
    <dbReference type="NCBI Taxonomy" id="269796"/>
    <lineage>
        <taxon>Bacteria</taxon>
        <taxon>Pseudomonadati</taxon>
        <taxon>Pseudomonadota</taxon>
        <taxon>Alphaproteobacteria</taxon>
        <taxon>Rhodospirillales</taxon>
        <taxon>Rhodospirillaceae</taxon>
        <taxon>Rhodospirillum</taxon>
    </lineage>
</organism>
<dbReference type="Pfam" id="PF21142">
    <property type="entry name" value="A2M_bMG2"/>
    <property type="match status" value="1"/>
</dbReference>
<dbReference type="Pfam" id="PF00207">
    <property type="entry name" value="A2M"/>
    <property type="match status" value="1"/>
</dbReference>
<dbReference type="InterPro" id="IPR021868">
    <property type="entry name" value="Alpha_2_Macroglob_MG3"/>
</dbReference>
<dbReference type="STRING" id="269796.Rru_A0104"/>
<dbReference type="HOGENOM" id="CLU_000965_1_0_5"/>
<dbReference type="InterPro" id="IPR041246">
    <property type="entry name" value="Bact_MG10"/>
</dbReference>
<dbReference type="InterPro" id="IPR041462">
    <property type="entry name" value="Bact_A2M_MG6"/>
</dbReference>